<dbReference type="InterPro" id="IPR012336">
    <property type="entry name" value="Thioredoxin-like_fold"/>
</dbReference>
<evidence type="ECO:0000313" key="3">
    <source>
        <dbReference type="EMBL" id="UOE99750.1"/>
    </source>
</evidence>
<feature type="domain" description="Thioredoxin" evidence="2">
    <location>
        <begin position="115"/>
        <end position="247"/>
    </location>
</feature>
<dbReference type="SUPFAM" id="SSF52833">
    <property type="entry name" value="Thioredoxin-like"/>
    <property type="match status" value="1"/>
</dbReference>
<dbReference type="CDD" id="cd02947">
    <property type="entry name" value="TRX_family"/>
    <property type="match status" value="1"/>
</dbReference>
<dbReference type="PROSITE" id="PS51257">
    <property type="entry name" value="PROKAR_LIPOPROTEIN"/>
    <property type="match status" value="1"/>
</dbReference>
<protein>
    <submittedName>
        <fullName evidence="3">Thioredoxin domain-containing protein</fullName>
    </submittedName>
</protein>
<feature type="chain" id="PRO_5046760983" evidence="1">
    <location>
        <begin position="19"/>
        <end position="553"/>
    </location>
</feature>
<dbReference type="Proteomes" id="UP000830116">
    <property type="component" value="Chromosome"/>
</dbReference>
<dbReference type="SUPFAM" id="SSF81901">
    <property type="entry name" value="HCP-like"/>
    <property type="match status" value="1"/>
</dbReference>
<sequence length="553" mass="61930">MKILISIFALFFSLACFARLTDGKVQVAVKDNKWTATIASGFHFNKEAPAALMANGKEISPSTKEEQKMVFDISSVAGKSYEISFYVCDDKKTVCEEHKFAYRSEAGLVGDKPLKAVRKELPVSSKVHVNSHGFIENNLEAALLKASKEKKLVLVDFGAPWCPACVRLETEVFGTAEFKKASKKLVKLALNADMQTNKEFGEKYAIRALPTLLILNEKGEELYRILDFKPAPALVAELKSVLSKKLTSLADVQKKAEAGDKAAMTFMAEQAFNRLDLESAVKWYAKVGEMNHFYAYSEMGLAADKDLKDQKNRDAYIAILKKWIQKQPESYTAITARNDWAGLYEDKKKIPAELKAELQKNLELLSGFALSEEKTKKLFAEWKVSDLAPFEHEEILATLHTSSTAAQNEKLADAVKAQLQQSLQKKNLSVDRPGEILAGLPYFRKAGLAKEEGEWLQKLVTAYPDTYVYHMKLSAYYVRQKDFTKALPEAKKAVELGSDLKFMNLKNLAEIQKNLKLKDEAKASIDQALSLPEAKLEKYKATTTALTEMKKSL</sequence>
<dbReference type="Gene3D" id="3.40.30.10">
    <property type="entry name" value="Glutaredoxin"/>
    <property type="match status" value="1"/>
</dbReference>
<organism evidence="3 4">
    <name type="scientific">Bdellovibrio reynosensis</name>
    <dbReference type="NCBI Taxonomy" id="2835041"/>
    <lineage>
        <taxon>Bacteria</taxon>
        <taxon>Pseudomonadati</taxon>
        <taxon>Bdellovibrionota</taxon>
        <taxon>Bdellovibrionia</taxon>
        <taxon>Bdellovibrionales</taxon>
        <taxon>Pseudobdellovibrionaceae</taxon>
        <taxon>Bdellovibrio</taxon>
    </lineage>
</organism>
<evidence type="ECO:0000259" key="2">
    <source>
        <dbReference type="PROSITE" id="PS51352"/>
    </source>
</evidence>
<dbReference type="Pfam" id="PF13098">
    <property type="entry name" value="Thioredoxin_2"/>
    <property type="match status" value="1"/>
</dbReference>
<dbReference type="SUPFAM" id="SSF48452">
    <property type="entry name" value="TPR-like"/>
    <property type="match status" value="1"/>
</dbReference>
<accession>A0ABY4C460</accession>
<feature type="signal peptide" evidence="1">
    <location>
        <begin position="1"/>
        <end position="18"/>
    </location>
</feature>
<dbReference type="Gene3D" id="1.25.40.10">
    <property type="entry name" value="Tetratricopeptide repeat domain"/>
    <property type="match status" value="2"/>
</dbReference>
<reference evidence="3" key="1">
    <citation type="submission" date="2022-03" db="EMBL/GenBank/DDBJ databases">
        <title>Genome Identification and Characterization of new species Bdellovibrio reynosense LBG001 sp. nov. from a Mexico soil sample.</title>
        <authorList>
            <person name="Camilli A."/>
            <person name="Ajao Y."/>
            <person name="Guo X."/>
        </authorList>
    </citation>
    <scope>NUCLEOTIDE SEQUENCE</scope>
    <source>
        <strain evidence="3">LBG001</strain>
    </source>
</reference>
<gene>
    <name evidence="3" type="ORF">MNR06_08580</name>
</gene>
<dbReference type="PROSITE" id="PS51352">
    <property type="entry name" value="THIOREDOXIN_2"/>
    <property type="match status" value="1"/>
</dbReference>
<evidence type="ECO:0000313" key="4">
    <source>
        <dbReference type="Proteomes" id="UP000830116"/>
    </source>
</evidence>
<keyword evidence="1" id="KW-0732">Signal</keyword>
<dbReference type="InterPro" id="IPR011990">
    <property type="entry name" value="TPR-like_helical_dom_sf"/>
</dbReference>
<dbReference type="InterPro" id="IPR036249">
    <property type="entry name" value="Thioredoxin-like_sf"/>
</dbReference>
<dbReference type="InterPro" id="IPR013766">
    <property type="entry name" value="Thioredoxin_domain"/>
</dbReference>
<dbReference type="RefSeq" id="WP_243534957.1">
    <property type="nucleotide sequence ID" value="NZ_CP093442.1"/>
</dbReference>
<evidence type="ECO:0000256" key="1">
    <source>
        <dbReference type="SAM" id="SignalP"/>
    </source>
</evidence>
<proteinExistence type="predicted"/>
<keyword evidence="4" id="KW-1185">Reference proteome</keyword>
<dbReference type="EMBL" id="CP093442">
    <property type="protein sequence ID" value="UOE99750.1"/>
    <property type="molecule type" value="Genomic_DNA"/>
</dbReference>
<name>A0ABY4C460_9BACT</name>